<dbReference type="Pfam" id="PF03764">
    <property type="entry name" value="EFG_IV"/>
    <property type="match status" value="1"/>
</dbReference>
<dbReference type="EMBL" id="CP031598">
    <property type="protein sequence ID" value="QEW24510.1"/>
    <property type="molecule type" value="Genomic_DNA"/>
</dbReference>
<dbReference type="OrthoDB" id="9802948at2"/>
<gene>
    <name evidence="10" type="primary">fusA_1</name>
    <name evidence="10" type="ORF">RIdsm_00289</name>
    <name evidence="9" type="ORF">XM52_12070</name>
</gene>
<keyword evidence="11" id="KW-1185">Reference proteome</keyword>
<dbReference type="PATRIC" id="fig|540747.5.peg.5393"/>
<dbReference type="RefSeq" id="WP_057816377.1">
    <property type="nucleotide sequence ID" value="NZ_CP031598.1"/>
</dbReference>
<dbReference type="SMART" id="SM00889">
    <property type="entry name" value="EFG_IV"/>
    <property type="match status" value="1"/>
</dbReference>
<evidence type="ECO:0000256" key="1">
    <source>
        <dbReference type="ARBA" id="ARBA00017872"/>
    </source>
</evidence>
<dbReference type="CDD" id="cd01434">
    <property type="entry name" value="EFG_mtEFG1_IV"/>
    <property type="match status" value="1"/>
</dbReference>
<evidence type="ECO:0000259" key="8">
    <source>
        <dbReference type="SMART" id="SM00889"/>
    </source>
</evidence>
<dbReference type="EMBL" id="LAXI01000006">
    <property type="protein sequence ID" value="KRS17729.1"/>
    <property type="molecule type" value="Genomic_DNA"/>
</dbReference>
<dbReference type="InterPro" id="IPR000640">
    <property type="entry name" value="EFG_V-like"/>
</dbReference>
<evidence type="ECO:0000313" key="10">
    <source>
        <dbReference type="EMBL" id="QEW24510.1"/>
    </source>
</evidence>
<dbReference type="STRING" id="540747.SAMN04488031_10781"/>
<dbReference type="Gene3D" id="3.30.230.10">
    <property type="match status" value="1"/>
</dbReference>
<accession>A0A0T5P9N2</accession>
<dbReference type="PANTHER" id="PTHR43261:SF7">
    <property type="entry name" value="ELONGATION FACTOR G-LIKE PROTEIN"/>
    <property type="match status" value="1"/>
</dbReference>
<evidence type="ECO:0000256" key="5">
    <source>
        <dbReference type="ARBA" id="ARBA00023134"/>
    </source>
</evidence>
<dbReference type="Gene3D" id="3.30.70.240">
    <property type="match status" value="1"/>
</dbReference>
<feature type="domain" description="Translation elongation factor EFG/EF2" evidence="8">
    <location>
        <begin position="427"/>
        <end position="544"/>
    </location>
</feature>
<dbReference type="CDD" id="cd03713">
    <property type="entry name" value="EFG_mtEFG_C"/>
    <property type="match status" value="1"/>
</dbReference>
<evidence type="ECO:0000256" key="3">
    <source>
        <dbReference type="ARBA" id="ARBA00022768"/>
    </source>
</evidence>
<evidence type="ECO:0000256" key="4">
    <source>
        <dbReference type="ARBA" id="ARBA00022917"/>
    </source>
</evidence>
<dbReference type="GO" id="GO:0003746">
    <property type="term" value="F:translation elongation factor activity"/>
    <property type="evidence" value="ECO:0007669"/>
    <property type="project" value="UniProtKB-KW"/>
</dbReference>
<dbReference type="Proteomes" id="UP000051401">
    <property type="component" value="Unassembled WGS sequence"/>
</dbReference>
<keyword evidence="2" id="KW-0547">Nucleotide-binding</keyword>
<dbReference type="SUPFAM" id="SSF52540">
    <property type="entry name" value="P-loop containing nucleoside triphosphate hydrolases"/>
    <property type="match status" value="1"/>
</dbReference>
<sequence length="636" mass="67708">MRVFTVLGPSQSGKSTLVEGLIGLEEQRAQVLDIAGVAKVSQFGFMGDDWTAVDIAGGAENLSTAGPALAGSDAAVLCVGADPEAAVLAAPYFRLIEEAGVPCFLFVNRVDAAAGRMSEVIASLQVYCRHGIALRQVPIREDGQIVGAVDLISERAWQYREGEPSALVEIPESVASREQEAREHLLEALADFDDGLMEQLIEDKQPLTEDVYHTATSVLQHHDLVPALMGSAEHRHGMLRLMKSLRHEAPGAEVARERLSEGAKPVAVGLLADHVKHLGKTVMIRALGEGVGNGKPLGGKAVGSITGLDAKSPLPELAPGDVGLTMKSDHLKAGEVYGADAAHPLPDWAQAHEPGYRRLIEPAHERDEARLSSALERLSEIDTGIRVEQDAQSGHAVLCGQGPQHFRRLASKLSDGFGIEVTEHHVPPAYRETIRKPVTCHHRHRKQSGGAGQFADVVIDVKPLARGSGVAFDEVVKGGAVPRNYIPAVEAGVRDALTEGPNGFPVVDVSVTLTDGKHHSVDSSDFAFRTAGKNAMKEAMAESGATVLEPIAQVLIHVPSVYAGGLVPTISGMKGQVMGFEGHPTAAGWDVFRAMLPMTALDELTHTLASAARGTAWFTAEFDHYTEVRAEELAKA</sequence>
<dbReference type="InterPro" id="IPR035647">
    <property type="entry name" value="EFG_III/V"/>
</dbReference>
<evidence type="ECO:0000259" key="7">
    <source>
        <dbReference type="SMART" id="SM00838"/>
    </source>
</evidence>
<dbReference type="Proteomes" id="UP000325785">
    <property type="component" value="Chromosome"/>
</dbReference>
<protein>
    <recommendedName>
        <fullName evidence="1">Elongation factor G</fullName>
    </recommendedName>
</protein>
<reference evidence="10 12" key="2">
    <citation type="submission" date="2018-08" db="EMBL/GenBank/DDBJ databases">
        <title>Genetic Globetrotter - A new plasmid hitch-hiking vast phylogenetic and geographic distances.</title>
        <authorList>
            <person name="Vollmers J."/>
            <person name="Petersen J."/>
        </authorList>
    </citation>
    <scope>NUCLEOTIDE SEQUENCE [LARGE SCALE GENOMIC DNA]</scope>
    <source>
        <strain evidence="10 12">DSM 26383</strain>
    </source>
</reference>
<keyword evidence="3 9" id="KW-0251">Elongation factor</keyword>
<evidence type="ECO:0000313" key="11">
    <source>
        <dbReference type="Proteomes" id="UP000051401"/>
    </source>
</evidence>
<keyword evidence="4" id="KW-0648">Protein biosynthesis</keyword>
<dbReference type="InterPro" id="IPR047872">
    <property type="entry name" value="EFG_IV"/>
</dbReference>
<dbReference type="InterPro" id="IPR014721">
    <property type="entry name" value="Ribsml_uS5_D2-typ_fold_subgr"/>
</dbReference>
<dbReference type="GO" id="GO:0097216">
    <property type="term" value="F:guanosine tetraphosphate binding"/>
    <property type="evidence" value="ECO:0007669"/>
    <property type="project" value="UniProtKB-ARBA"/>
</dbReference>
<proteinExistence type="predicted"/>
<organism evidence="9 11">
    <name type="scientific">Roseovarius indicus</name>
    <dbReference type="NCBI Taxonomy" id="540747"/>
    <lineage>
        <taxon>Bacteria</taxon>
        <taxon>Pseudomonadati</taxon>
        <taxon>Pseudomonadota</taxon>
        <taxon>Alphaproteobacteria</taxon>
        <taxon>Rhodobacterales</taxon>
        <taxon>Roseobacteraceae</taxon>
        <taxon>Roseovarius</taxon>
    </lineage>
</organism>
<comment type="function">
    <text evidence="6">Catalyzes the GTP-dependent ribosomal translocation step during translation elongation. During this step, the ribosome changes from the pre-translocational (PRE) to the post-translocational (POST) state as the newly formed A-site-bound peptidyl-tRNA and P-site-bound deacylated tRNA move to the P and E sites, respectively. Catalyzes the coordinated movement of the two tRNA molecules, the mRNA and conformational changes in the ribosome.</text>
</comment>
<reference evidence="9 11" key="1">
    <citation type="submission" date="2015-04" db="EMBL/GenBank/DDBJ databases">
        <title>The draft genome sequence of Roseovarius indicus B108T.</title>
        <authorList>
            <person name="Li G."/>
            <person name="Lai Q."/>
            <person name="Shao Z."/>
            <person name="Yan P."/>
        </authorList>
    </citation>
    <scope>NUCLEOTIDE SEQUENCE [LARGE SCALE GENOMIC DNA]</scope>
    <source>
        <strain evidence="9 11">B108</strain>
    </source>
</reference>
<dbReference type="KEGG" id="rid:RIdsm_00289"/>
<dbReference type="GO" id="GO:0032790">
    <property type="term" value="P:ribosome disassembly"/>
    <property type="evidence" value="ECO:0007669"/>
    <property type="project" value="TreeGrafter"/>
</dbReference>
<dbReference type="Pfam" id="PF00679">
    <property type="entry name" value="EFG_C"/>
    <property type="match status" value="1"/>
</dbReference>
<dbReference type="GO" id="GO:0005525">
    <property type="term" value="F:GTP binding"/>
    <property type="evidence" value="ECO:0007669"/>
    <property type="project" value="UniProtKB-KW"/>
</dbReference>
<dbReference type="InterPro" id="IPR035649">
    <property type="entry name" value="EFG_V"/>
</dbReference>
<evidence type="ECO:0000313" key="9">
    <source>
        <dbReference type="EMBL" id="KRS17729.1"/>
    </source>
</evidence>
<evidence type="ECO:0000256" key="2">
    <source>
        <dbReference type="ARBA" id="ARBA00022741"/>
    </source>
</evidence>
<dbReference type="Pfam" id="PF14492">
    <property type="entry name" value="EFG_III"/>
    <property type="match status" value="1"/>
</dbReference>
<evidence type="ECO:0000256" key="6">
    <source>
        <dbReference type="ARBA" id="ARBA00024731"/>
    </source>
</evidence>
<dbReference type="InterPro" id="IPR005517">
    <property type="entry name" value="Transl_elong_EFG/EF2_IV"/>
</dbReference>
<dbReference type="NCBIfam" id="NF009379">
    <property type="entry name" value="PRK12740.1-3"/>
    <property type="match status" value="1"/>
</dbReference>
<dbReference type="SUPFAM" id="SSF54211">
    <property type="entry name" value="Ribosomal protein S5 domain 2-like"/>
    <property type="match status" value="1"/>
</dbReference>
<dbReference type="SMART" id="SM00838">
    <property type="entry name" value="EFG_C"/>
    <property type="match status" value="1"/>
</dbReference>
<dbReference type="Gene3D" id="3.40.50.300">
    <property type="entry name" value="P-loop containing nucleotide triphosphate hydrolases"/>
    <property type="match status" value="1"/>
</dbReference>
<dbReference type="InterPro" id="IPR041095">
    <property type="entry name" value="EFG_II"/>
</dbReference>
<dbReference type="SUPFAM" id="SSF54980">
    <property type="entry name" value="EF-G C-terminal domain-like"/>
    <property type="match status" value="2"/>
</dbReference>
<feature type="domain" description="Elongation factor EFG" evidence="7">
    <location>
        <begin position="546"/>
        <end position="636"/>
    </location>
</feature>
<dbReference type="PANTHER" id="PTHR43261">
    <property type="entry name" value="TRANSLATION ELONGATION FACTOR G-RELATED"/>
    <property type="match status" value="1"/>
</dbReference>
<evidence type="ECO:0000313" key="12">
    <source>
        <dbReference type="Proteomes" id="UP000325785"/>
    </source>
</evidence>
<dbReference type="AlphaFoldDB" id="A0A0T5P9N2"/>
<dbReference type="InterPro" id="IPR020568">
    <property type="entry name" value="Ribosomal_Su5_D2-typ_SF"/>
</dbReference>
<dbReference type="Gene3D" id="3.30.70.870">
    <property type="entry name" value="Elongation Factor G (Translational Gtpase), domain 3"/>
    <property type="match status" value="1"/>
</dbReference>
<dbReference type="GO" id="GO:0003924">
    <property type="term" value="F:GTPase activity"/>
    <property type="evidence" value="ECO:0007669"/>
    <property type="project" value="UniProtKB-ARBA"/>
</dbReference>
<dbReference type="InterPro" id="IPR027417">
    <property type="entry name" value="P-loop_NTPase"/>
</dbReference>
<keyword evidence="5" id="KW-0342">GTP-binding</keyword>
<name>A0A0T5P9N2_9RHOB</name>